<dbReference type="AlphaFoldDB" id="F9WP01"/>
<dbReference type="Proteomes" id="UP000009027">
    <property type="component" value="Unassembled WGS sequence"/>
</dbReference>
<organism evidence="1 2">
    <name type="scientific">Trypanosoma vivax (strain Y486)</name>
    <dbReference type="NCBI Taxonomy" id="1055687"/>
    <lineage>
        <taxon>Eukaryota</taxon>
        <taxon>Discoba</taxon>
        <taxon>Euglenozoa</taxon>
        <taxon>Kinetoplastea</taxon>
        <taxon>Metakinetoplastina</taxon>
        <taxon>Trypanosomatida</taxon>
        <taxon>Trypanosomatidae</taxon>
        <taxon>Trypanosoma</taxon>
        <taxon>Duttonella</taxon>
    </lineage>
</organism>
<reference evidence="1 2" key="1">
    <citation type="journal article" date="2012" name="Proc. Natl. Acad. Sci. U.S.A.">
        <title>Antigenic diversity is generated by distinct evolutionary mechanisms in African trypanosome species.</title>
        <authorList>
            <person name="Jackson A.P."/>
            <person name="Berry A."/>
            <person name="Aslett M."/>
            <person name="Allison H.C."/>
            <person name="Burton P."/>
            <person name="Vavrova-Anderson J."/>
            <person name="Brown R."/>
            <person name="Browne H."/>
            <person name="Corton N."/>
            <person name="Hauser H."/>
            <person name="Gamble J."/>
            <person name="Gilderthorp R."/>
            <person name="Marcello L."/>
            <person name="McQuillan J."/>
            <person name="Otto T.D."/>
            <person name="Quail M.A."/>
            <person name="Sanders M.J."/>
            <person name="van Tonder A."/>
            <person name="Ginger M.L."/>
            <person name="Field M.C."/>
            <person name="Barry J.D."/>
            <person name="Hertz-Fowler C."/>
            <person name="Berriman M."/>
        </authorList>
    </citation>
    <scope>NUCLEOTIDE SEQUENCE</scope>
    <source>
        <strain evidence="1 2">Y486</strain>
    </source>
</reference>
<proteinExistence type="predicted"/>
<evidence type="ECO:0000313" key="2">
    <source>
        <dbReference type="Proteomes" id="UP000009027"/>
    </source>
</evidence>
<name>F9WP01_TRYVY</name>
<dbReference type="EMBL" id="CAEX01003077">
    <property type="protein sequence ID" value="CCD19273.1"/>
    <property type="molecule type" value="Genomic_DNA"/>
</dbReference>
<accession>F9WP01</accession>
<dbReference type="VEuPathDB" id="TriTrypDB:TvY486_0019630"/>
<sequence>MMQKRTHFPRVLHSMPISKSFVLFSPARLQDKSSILSTASRLNASNCPCSSATFPLSYRFRLDGPCSATLTTERDIPVLLPLFATLFSHAASQTASRTQPLFCVSLNAVVPHVLHTARTAERAVSPTVDIIGLPVVHHDKTPHGGARVLKPDGNEAGAQAAFFPIPPGCPCCRCSSHRSCAPCRLSLFLCTVVLGLLRPVFTARSRELSPLRTPCVLHLRPP</sequence>
<keyword evidence="2" id="KW-1185">Reference proteome</keyword>
<evidence type="ECO:0000313" key="1">
    <source>
        <dbReference type="EMBL" id="CCD19273.1"/>
    </source>
</evidence>
<gene>
    <name evidence="1" type="ORF">TvY486_0019630</name>
</gene>
<protein>
    <submittedName>
        <fullName evidence="1">Uncharacterized protein</fullName>
    </submittedName>
</protein>